<protein>
    <submittedName>
        <fullName evidence="1">Uncharacterized protein</fullName>
    </submittedName>
</protein>
<dbReference type="EMBL" id="CP014334">
    <property type="protein sequence ID" value="UOE96752.1"/>
    <property type="molecule type" value="Genomic_DNA"/>
</dbReference>
<sequence length="55" mass="6484">MYPILKYDSLSLTVKNKKLLISIKLDENKSNIDYMEIVDICHYILEIVKANLRNL</sequence>
<dbReference type="Proteomes" id="UP000093740">
    <property type="component" value="Chromosome"/>
</dbReference>
<keyword evidence="2" id="KW-1185">Reference proteome</keyword>
<evidence type="ECO:0000313" key="2">
    <source>
        <dbReference type="Proteomes" id="UP000093740"/>
    </source>
</evidence>
<name>A0AAJ5I4J8_FERIS</name>
<reference evidence="1 2" key="1">
    <citation type="journal article" date="2015" name="Stand. Genomic Sci.">
        <title>Genome sequence of a native-feather degrading extremely thermophilic Eubacterium, Fervidobacterium islandicum AW-1.</title>
        <authorList>
            <person name="Lee Y.J."/>
            <person name="Jeong H."/>
            <person name="Park G.S."/>
            <person name="Kwak Y."/>
            <person name="Lee S.J."/>
            <person name="Lee S.J."/>
            <person name="Park M.K."/>
            <person name="Kim J.Y."/>
            <person name="Kang H.K."/>
            <person name="Shin J.H."/>
            <person name="Lee D.W."/>
        </authorList>
    </citation>
    <scope>NUCLEOTIDE SEQUENCE [LARGE SCALE GENOMIC DNA]</scope>
    <source>
        <strain evidence="1 2">AW-1</strain>
    </source>
</reference>
<gene>
    <name evidence="1" type="ORF">NA23_10750</name>
</gene>
<evidence type="ECO:0000313" key="1">
    <source>
        <dbReference type="EMBL" id="UOE96752.1"/>
    </source>
</evidence>
<proteinExistence type="predicted"/>
<dbReference type="KEGG" id="fia:NA23_10750"/>
<organism evidence="1 2">
    <name type="scientific">Fervidobacterium islandicum</name>
    <dbReference type="NCBI Taxonomy" id="2423"/>
    <lineage>
        <taxon>Bacteria</taxon>
        <taxon>Thermotogati</taxon>
        <taxon>Thermotogota</taxon>
        <taxon>Thermotogae</taxon>
        <taxon>Thermotogales</taxon>
        <taxon>Fervidobacteriaceae</taxon>
        <taxon>Fervidobacterium</taxon>
    </lineage>
</organism>
<dbReference type="RefSeq" id="WP_158510138.1">
    <property type="nucleotide sequence ID" value="NZ_CP014334.2"/>
</dbReference>
<accession>A0AAJ5I4J8</accession>
<dbReference type="AlphaFoldDB" id="A0AAJ5I4J8"/>